<feature type="domain" description="ABC transporter" evidence="1">
    <location>
        <begin position="25"/>
        <end position="97"/>
    </location>
</feature>
<keyword evidence="2" id="KW-0547">Nucleotide-binding</keyword>
<evidence type="ECO:0000313" key="2">
    <source>
        <dbReference type="EMBL" id="TKA93913.1"/>
    </source>
</evidence>
<evidence type="ECO:0000313" key="3">
    <source>
        <dbReference type="Proteomes" id="UP000306340"/>
    </source>
</evidence>
<dbReference type="Pfam" id="PF00005">
    <property type="entry name" value="ABC_tran"/>
    <property type="match status" value="1"/>
</dbReference>
<keyword evidence="2" id="KW-0067">ATP-binding</keyword>
<dbReference type="GO" id="GO:0005524">
    <property type="term" value="F:ATP binding"/>
    <property type="evidence" value="ECO:0007669"/>
    <property type="project" value="UniProtKB-KW"/>
</dbReference>
<dbReference type="InterPro" id="IPR003439">
    <property type="entry name" value="ABC_transporter-like_ATP-bd"/>
</dbReference>
<sequence length="114" mass="12072">MKGLHLDKLRISRGAETLVSLDRLVAPGEVLTVMGPSGSGKSTALAAIIGTLAPPFRLEGRIWLDGVEVTPLPTRARRIGLLFQDDVLFPHLSVGGNLGFALPPGLRGAARRAR</sequence>
<dbReference type="SUPFAM" id="SSF52540">
    <property type="entry name" value="P-loop containing nucleoside triphosphate hydrolases"/>
    <property type="match status" value="1"/>
</dbReference>
<dbReference type="EMBL" id="SWAU01000569">
    <property type="protein sequence ID" value="TKA93913.1"/>
    <property type="molecule type" value="Genomic_DNA"/>
</dbReference>
<organism evidence="2 3">
    <name type="scientific">Cereibacter changlensis</name>
    <dbReference type="NCBI Taxonomy" id="402884"/>
    <lineage>
        <taxon>Bacteria</taxon>
        <taxon>Pseudomonadati</taxon>
        <taxon>Pseudomonadota</taxon>
        <taxon>Alphaproteobacteria</taxon>
        <taxon>Rhodobacterales</taxon>
        <taxon>Paracoccaceae</taxon>
        <taxon>Cereibacter</taxon>
    </lineage>
</organism>
<evidence type="ECO:0000259" key="1">
    <source>
        <dbReference type="Pfam" id="PF00005"/>
    </source>
</evidence>
<dbReference type="Gene3D" id="3.40.50.300">
    <property type="entry name" value="P-loop containing nucleotide triphosphate hydrolases"/>
    <property type="match status" value="1"/>
</dbReference>
<protein>
    <submittedName>
        <fullName evidence="2">ATP-binding cassette domain-containing protein</fullName>
    </submittedName>
</protein>
<dbReference type="PANTHER" id="PTHR43875:SF1">
    <property type="entry name" value="OSMOPROTECTIVE COMPOUNDS UPTAKE ATP-BINDING PROTEIN GGTA"/>
    <property type="match status" value="1"/>
</dbReference>
<dbReference type="AlphaFoldDB" id="A0A4U0YXS7"/>
<comment type="caution">
    <text evidence="2">The sequence shown here is derived from an EMBL/GenBank/DDBJ whole genome shotgun (WGS) entry which is preliminary data.</text>
</comment>
<dbReference type="Proteomes" id="UP000306340">
    <property type="component" value="Unassembled WGS sequence"/>
</dbReference>
<dbReference type="RefSeq" id="WP_136794845.1">
    <property type="nucleotide sequence ID" value="NZ_SWAU01000569.1"/>
</dbReference>
<dbReference type="GO" id="GO:0016887">
    <property type="term" value="F:ATP hydrolysis activity"/>
    <property type="evidence" value="ECO:0007669"/>
    <property type="project" value="InterPro"/>
</dbReference>
<feature type="non-terminal residue" evidence="2">
    <location>
        <position position="114"/>
    </location>
</feature>
<dbReference type="InterPro" id="IPR027417">
    <property type="entry name" value="P-loop_NTPase"/>
</dbReference>
<reference evidence="2 3" key="1">
    <citation type="submission" date="2019-04" db="EMBL/GenBank/DDBJ databases">
        <title>Crypto-aerobic microbial life in anoxic (sulfidic) marine sediments.</title>
        <authorList>
            <person name="Bhattacharya S."/>
            <person name="Roy C."/>
            <person name="Mondal N."/>
            <person name="Sarkar J."/>
            <person name="Mandal S."/>
            <person name="Rameez M.J."/>
            <person name="Ghosh W."/>
        </authorList>
    </citation>
    <scope>NUCLEOTIDE SEQUENCE [LARGE SCALE GENOMIC DNA]</scope>
    <source>
        <strain evidence="2 3">SBBC</strain>
    </source>
</reference>
<accession>A0A4U0YXS7</accession>
<dbReference type="GO" id="GO:0055052">
    <property type="term" value="C:ATP-binding cassette (ABC) transporter complex, substrate-binding subunit-containing"/>
    <property type="evidence" value="ECO:0007669"/>
    <property type="project" value="TreeGrafter"/>
</dbReference>
<dbReference type="InterPro" id="IPR047641">
    <property type="entry name" value="ABC_transpr_MalK/UgpC-like"/>
</dbReference>
<dbReference type="PANTHER" id="PTHR43875">
    <property type="entry name" value="MALTODEXTRIN IMPORT ATP-BINDING PROTEIN MSMX"/>
    <property type="match status" value="1"/>
</dbReference>
<proteinExistence type="predicted"/>
<name>A0A4U0YXS7_9RHOB</name>
<gene>
    <name evidence="2" type="ORF">FAZ78_25275</name>
</gene>